<name>A0A0V1HA30_TRIPS</name>
<reference evidence="1 2" key="1">
    <citation type="submission" date="2015-01" db="EMBL/GenBank/DDBJ databases">
        <title>Evolution of Trichinella species and genotypes.</title>
        <authorList>
            <person name="Korhonen P.K."/>
            <person name="Edoardo P."/>
            <person name="Giuseppe L.R."/>
            <person name="Gasser R.B."/>
        </authorList>
    </citation>
    <scope>NUCLEOTIDE SEQUENCE [LARGE SCALE GENOMIC DNA]</scope>
    <source>
        <strain evidence="1">ISS588</strain>
    </source>
</reference>
<sequence>MLPQDFKSYVDYSPTIFVKDQCLLLCGYSTYRQNRFRESSGACRTSWATISSQYRGEFSKRRTP</sequence>
<comment type="caution">
    <text evidence="1">The sequence shown here is derived from an EMBL/GenBank/DDBJ whole genome shotgun (WGS) entry which is preliminary data.</text>
</comment>
<proteinExistence type="predicted"/>
<organism evidence="1 2">
    <name type="scientific">Trichinella pseudospiralis</name>
    <name type="common">Parasitic roundworm</name>
    <dbReference type="NCBI Taxonomy" id="6337"/>
    <lineage>
        <taxon>Eukaryota</taxon>
        <taxon>Metazoa</taxon>
        <taxon>Ecdysozoa</taxon>
        <taxon>Nematoda</taxon>
        <taxon>Enoplea</taxon>
        <taxon>Dorylaimia</taxon>
        <taxon>Trichinellida</taxon>
        <taxon>Trichinellidae</taxon>
        <taxon>Trichinella</taxon>
    </lineage>
</organism>
<gene>
    <name evidence="1" type="ORF">T4B_3777</name>
</gene>
<dbReference type="Proteomes" id="UP000054805">
    <property type="component" value="Unassembled WGS sequence"/>
</dbReference>
<keyword evidence="2" id="KW-1185">Reference proteome</keyword>
<accession>A0A0V1HA30</accession>
<evidence type="ECO:0000313" key="2">
    <source>
        <dbReference type="Proteomes" id="UP000054805"/>
    </source>
</evidence>
<protein>
    <submittedName>
        <fullName evidence="1">Uncharacterized protein</fullName>
    </submittedName>
</protein>
<evidence type="ECO:0000313" key="1">
    <source>
        <dbReference type="EMBL" id="KRZ07389.1"/>
    </source>
</evidence>
<dbReference type="AlphaFoldDB" id="A0A0V1HA30"/>
<dbReference type="EMBL" id="JYDS01000418">
    <property type="protein sequence ID" value="KRZ07389.1"/>
    <property type="molecule type" value="Genomic_DNA"/>
</dbReference>